<dbReference type="EMBL" id="CP095046">
    <property type="protein sequence ID" value="UOQ74808.1"/>
    <property type="molecule type" value="Genomic_DNA"/>
</dbReference>
<dbReference type="CDD" id="cd00081">
    <property type="entry name" value="Hint"/>
    <property type="match status" value="1"/>
</dbReference>
<feature type="region of interest" description="Disordered" evidence="1">
    <location>
        <begin position="500"/>
        <end position="519"/>
    </location>
</feature>
<dbReference type="AlphaFoldDB" id="A0A8T9QF63"/>
<dbReference type="Pfam" id="PF07591">
    <property type="entry name" value="PT-HINT"/>
    <property type="match status" value="1"/>
</dbReference>
<dbReference type="GO" id="GO:0016539">
    <property type="term" value="P:intein-mediated protein splicing"/>
    <property type="evidence" value="ECO:0007669"/>
    <property type="project" value="InterPro"/>
</dbReference>
<keyword evidence="4" id="KW-1185">Reference proteome</keyword>
<dbReference type="InterPro" id="IPR006141">
    <property type="entry name" value="Intein_N"/>
</dbReference>
<evidence type="ECO:0000313" key="3">
    <source>
        <dbReference type="EMBL" id="UOQ74808.1"/>
    </source>
</evidence>
<dbReference type="PROSITE" id="PS50817">
    <property type="entry name" value="INTEIN_N_TER"/>
    <property type="match status" value="1"/>
</dbReference>
<dbReference type="Pfam" id="PF14107">
    <property type="entry name" value="DUF4280"/>
    <property type="match status" value="1"/>
</dbReference>
<dbReference type="Gene3D" id="2.170.16.10">
    <property type="entry name" value="Hedgehog/Intein (Hint) domain"/>
    <property type="match status" value="1"/>
</dbReference>
<dbReference type="Proteomes" id="UP000831796">
    <property type="component" value="Chromosome"/>
</dbReference>
<dbReference type="InterPro" id="IPR003587">
    <property type="entry name" value="Hint_dom_N"/>
</dbReference>
<dbReference type="SUPFAM" id="SSF51294">
    <property type="entry name" value="Hedgehog/intein (Hint) domain"/>
    <property type="match status" value="1"/>
</dbReference>
<accession>A0A8T9QF63</accession>
<dbReference type="InterPro" id="IPR036844">
    <property type="entry name" value="Hint_dom_sf"/>
</dbReference>
<evidence type="ECO:0000256" key="1">
    <source>
        <dbReference type="SAM" id="MobiDB-lite"/>
    </source>
</evidence>
<name>A0A8T9QF63_9BACT</name>
<feature type="domain" description="Hint" evidence="2">
    <location>
        <begin position="240"/>
        <end position="333"/>
    </location>
</feature>
<reference evidence="3" key="1">
    <citation type="submission" date="2022-04" db="EMBL/GenBank/DDBJ databases">
        <title>Hymenobacter sp. isolated from the air.</title>
        <authorList>
            <person name="Won M."/>
            <person name="Lee C.-M."/>
            <person name="Woen H.-Y."/>
            <person name="Kwon S.-W."/>
        </authorList>
    </citation>
    <scope>NUCLEOTIDE SEQUENCE</scope>
    <source>
        <strain evidence="3">5116S-3</strain>
    </source>
</reference>
<evidence type="ECO:0000259" key="2">
    <source>
        <dbReference type="SMART" id="SM00306"/>
    </source>
</evidence>
<dbReference type="InterPro" id="IPR025460">
    <property type="entry name" value="DUF4280"/>
</dbReference>
<gene>
    <name evidence="3" type="ORF">MUN79_13615</name>
</gene>
<dbReference type="PROSITE" id="PS50818">
    <property type="entry name" value="INTEIN_C_TER"/>
    <property type="match status" value="1"/>
</dbReference>
<protein>
    <submittedName>
        <fullName evidence="3">GH-E family nuclease</fullName>
    </submittedName>
</protein>
<sequence>MPFKATPRTSKIAGMMAGNALDKVPLVNIPSFVICQKLTQMAGGTPTPCMPAPTMWQDTYPAKVGGAEALLFRSCINCPVGQGKIEFLTSGQLPLPPDVSQDLKEVEQDAQESLEAAEKEKNSVGEASFAEGLIPIWGSGRDLIHAAQTGDKMGVALNAAFLVWDVASVAAGVLSFGTATAGMMAGKAGVRAALKAGGKVAMSAAKKKLAATAAKALALKKGIPTALKAFSKKVPKLCVTACFPAGTPVAVQDGYKNIEDIRVGDLVWAWHEETGNLALKPVTQTMCRESDAIIELRLGTDTVQATPEHPFWANGAWKQAGELVEGDELLRSDGQTMPVREVTHHTEQPTTVYNFEVADWHTYLVSWWMLVVHNTTICLKGTAKKIAKAAKSKKKALIPSPTKVKSKRLQYLGRTPGKKSSTGKAVIKRMEGEKKIRELTAGKKEVLGPDGNWYDIDKTDMGHLDDAVSWWNREGRQYGAKSKEVRDWMKDAKNYELEPSSINRSRGAQLTETYLPPLK</sequence>
<evidence type="ECO:0000313" key="4">
    <source>
        <dbReference type="Proteomes" id="UP000831796"/>
    </source>
</evidence>
<dbReference type="KEGG" id="hcu:MUN79_13615"/>
<dbReference type="InterPro" id="IPR030934">
    <property type="entry name" value="Intein_C"/>
</dbReference>
<dbReference type="SMART" id="SM00306">
    <property type="entry name" value="HintN"/>
    <property type="match status" value="1"/>
</dbReference>
<feature type="region of interest" description="Disordered" evidence="1">
    <location>
        <begin position="103"/>
        <end position="123"/>
    </location>
</feature>
<organism evidence="3 4">
    <name type="scientific">Hymenobacter cellulosilyticus</name>
    <dbReference type="NCBI Taxonomy" id="2932248"/>
    <lineage>
        <taxon>Bacteria</taxon>
        <taxon>Pseudomonadati</taxon>
        <taxon>Bacteroidota</taxon>
        <taxon>Cytophagia</taxon>
        <taxon>Cytophagales</taxon>
        <taxon>Hymenobacteraceae</taxon>
        <taxon>Hymenobacter</taxon>
    </lineage>
</organism>
<feature type="compositionally biased region" description="Polar residues" evidence="1">
    <location>
        <begin position="500"/>
        <end position="512"/>
    </location>
</feature>
<proteinExistence type="predicted"/>